<dbReference type="PANTHER" id="PTHR36108">
    <property type="entry name" value="COLOSSIN-B-RELATED"/>
    <property type="match status" value="1"/>
</dbReference>
<dbReference type="InterPro" id="IPR008969">
    <property type="entry name" value="CarboxyPept-like_regulatory"/>
</dbReference>
<feature type="region of interest" description="Disordered" evidence="4">
    <location>
        <begin position="1220"/>
        <end position="1247"/>
    </location>
</feature>
<dbReference type="EMBL" id="KQ243454">
    <property type="protein sequence ID" value="KNC75726.1"/>
    <property type="molecule type" value="Genomic_DNA"/>
</dbReference>
<dbReference type="GeneID" id="25912258"/>
<dbReference type="InterPro" id="IPR013783">
    <property type="entry name" value="Ig-like_fold"/>
</dbReference>
<dbReference type="Gene3D" id="2.60.40.10">
    <property type="entry name" value="Immunoglobulins"/>
    <property type="match status" value="1"/>
</dbReference>
<dbReference type="RefSeq" id="XP_014149628.1">
    <property type="nucleotide sequence ID" value="XM_014294153.1"/>
</dbReference>
<feature type="region of interest" description="Disordered" evidence="4">
    <location>
        <begin position="1011"/>
        <end position="1038"/>
    </location>
</feature>
<feature type="compositionally biased region" description="Low complexity" evidence="4">
    <location>
        <begin position="1115"/>
        <end position="1137"/>
    </location>
</feature>
<sequence length="1247" mass="132411">MERAGMDDADPQGFHSQCTFSYDQDVGNTLGEYFLRLNGVGEGAQMNMQPSLLMTYTLEGSTEVAGNIYDIDGDEATGREDQFKVTAFNAAKQEIGSQLSPRASTADCSANVWKSHPWEFLITTTEIIRYVRIDYVGSGVHGDVNFGVDNIRAFGCSDDTTTPSQSASPSFTPSVTSSTFVASRISGVITEHVSGTLLEGVPVAIQCATDSNLNVVLTTDSNGAYLLEDAPDCAYMVYVPLVANDVSGFPKVTVYSNSSVDVLIDVDTRVGVADFEYIVLGAISGYTLNDFDQSPIPDVTVTLECSGITEQRQTDAEGYYLFDLLPECVYTVSVPTMVEDDWPIMEGPIGGSSPLESHEVEIEGVNRNFTHVDFKYLPQGTIAGVLRDFVTKEPIVGEDVTITCLEDESITFTMATDSNGAYEFIELGYCIYAILAPQQVTAVGPIYLGPVDEEDDLFITTKVIDENIRAHGGVDFEYTTLGSISGHIIEWDLSSPAGIENVPINLVCSVNENITFTTNSSGVLGDYEVTDMPVCTYIVTVPEVVDGLPIFSGYDGDDTLNVADVILTINSPDKQNVDFYYYLVPSPSPSATPTGSASPTASTSASPSTVVPATIFGMVIEHTSLTPLEGVTVTLTCPADPSLDDTTVTGVNGTYSFVDVDDCEYIVGVPMEVENVSGFTKLDVFTSFDVAVEIDDNARTGQANFEFIPLGTISGFTLNDFDDYAIADVPVNLVCTELGLSVNKNTDSNGFYEFTDLEPCDYVVSVPSSVDSVGPIVFGPMDNDTLLFSHEVEISDSVREVTDRTFKYLPQGTIAGKLFDFVPGTGIENATVSITCAETDVTITNVTNAAGEYEFTNLPFCDYLVVAPTSVDTAGPIYTGPLDGPVDGTNPLHTTTVVINSTILAVGDVDFSYTQVATISGHTYEDIDTAIPDVFVTIICTEAPSIMFTTETGINGQYIFADVPMCDYLVYVPDIANEKPIVEGYGSSDPLNEAMVFPTIQEPVVEDVDFIYRNPPSSSPTASGSASHTPSATPTTSPDGICPGVCADNCNVECDITCQLLGIQYVEDGQCTHLTGGANKCESGLECCMCTGEDASPSPTSSQTASQLPIPSPTPSATVTASPSATETASPSATVTTSASVTPSASALGDCIHGIVKDLTTLEPLSNTAVFLTCDKGFSASTVTDENGEYVFYNVPEEDSCEVSISEGGDSVDLDVNDSQVTCVEPSPSPSSSASVSSSPSHTASLT</sequence>
<feature type="compositionally biased region" description="Low complexity" evidence="4">
    <location>
        <begin position="1230"/>
        <end position="1241"/>
    </location>
</feature>
<dbReference type="SUPFAM" id="SSF49478">
    <property type="entry name" value="Cna protein B-type domain"/>
    <property type="match status" value="1"/>
</dbReference>
<protein>
    <recommendedName>
        <fullName evidence="7">SD-repeat containing protein B domain-containing protein</fullName>
    </recommendedName>
</protein>
<proteinExistence type="inferred from homology"/>
<feature type="region of interest" description="Disordered" evidence="4">
    <location>
        <begin position="1098"/>
        <end position="1137"/>
    </location>
</feature>
<reference evidence="5 6" key="1">
    <citation type="submission" date="2011-02" db="EMBL/GenBank/DDBJ databases">
        <title>The Genome Sequence of Sphaeroforma arctica JP610.</title>
        <authorList>
            <consortium name="The Broad Institute Genome Sequencing Platform"/>
            <person name="Russ C."/>
            <person name="Cuomo C."/>
            <person name="Young S.K."/>
            <person name="Zeng Q."/>
            <person name="Gargeya S."/>
            <person name="Alvarado L."/>
            <person name="Berlin A."/>
            <person name="Chapman S.B."/>
            <person name="Chen Z."/>
            <person name="Freedman E."/>
            <person name="Gellesch M."/>
            <person name="Goldberg J."/>
            <person name="Griggs A."/>
            <person name="Gujja S."/>
            <person name="Heilman E."/>
            <person name="Heiman D."/>
            <person name="Howarth C."/>
            <person name="Mehta T."/>
            <person name="Neiman D."/>
            <person name="Pearson M."/>
            <person name="Roberts A."/>
            <person name="Saif S."/>
            <person name="Shea T."/>
            <person name="Shenoy N."/>
            <person name="Sisk P."/>
            <person name="Stolte C."/>
            <person name="Sykes S."/>
            <person name="White J."/>
            <person name="Yandava C."/>
            <person name="Burger G."/>
            <person name="Gray M.W."/>
            <person name="Holland P.W.H."/>
            <person name="King N."/>
            <person name="Lang F.B.F."/>
            <person name="Roger A.J."/>
            <person name="Ruiz-Trillo I."/>
            <person name="Haas B."/>
            <person name="Nusbaum C."/>
            <person name="Birren B."/>
        </authorList>
    </citation>
    <scope>NUCLEOTIDE SEQUENCE [LARGE SCALE GENOMIC DNA]</scope>
    <source>
        <strain evidence="5 6">JP610</strain>
    </source>
</reference>
<feature type="compositionally biased region" description="Low complexity" evidence="4">
    <location>
        <begin position="1098"/>
        <end position="1107"/>
    </location>
</feature>
<organism evidence="5 6">
    <name type="scientific">Sphaeroforma arctica JP610</name>
    <dbReference type="NCBI Taxonomy" id="667725"/>
    <lineage>
        <taxon>Eukaryota</taxon>
        <taxon>Ichthyosporea</taxon>
        <taxon>Ichthyophonida</taxon>
        <taxon>Sphaeroforma</taxon>
    </lineage>
</organism>
<evidence type="ECO:0000256" key="4">
    <source>
        <dbReference type="SAM" id="MobiDB-lite"/>
    </source>
</evidence>
<evidence type="ECO:0000313" key="6">
    <source>
        <dbReference type="Proteomes" id="UP000054560"/>
    </source>
</evidence>
<evidence type="ECO:0000313" key="5">
    <source>
        <dbReference type="EMBL" id="KNC75726.1"/>
    </source>
</evidence>
<keyword evidence="6" id="KW-1185">Reference proteome</keyword>
<dbReference type="SUPFAM" id="SSF117074">
    <property type="entry name" value="Hypothetical protein PA1324"/>
    <property type="match status" value="1"/>
</dbReference>
<evidence type="ECO:0000256" key="3">
    <source>
        <dbReference type="ARBA" id="ARBA00022729"/>
    </source>
</evidence>
<name>A0A0L0FGY7_9EUKA</name>
<accession>A0A0L0FGY7</accession>
<evidence type="ECO:0000256" key="1">
    <source>
        <dbReference type="ARBA" id="ARBA00007257"/>
    </source>
</evidence>
<dbReference type="OrthoDB" id="21134at2759"/>
<feature type="non-terminal residue" evidence="5">
    <location>
        <position position="1247"/>
    </location>
</feature>
<gene>
    <name evidence="5" type="ORF">SARC_11754</name>
</gene>
<dbReference type="PANTHER" id="PTHR36108:SF13">
    <property type="entry name" value="COLOSSIN-B-RELATED"/>
    <property type="match status" value="1"/>
</dbReference>
<dbReference type="Proteomes" id="UP000054560">
    <property type="component" value="Unassembled WGS sequence"/>
</dbReference>
<keyword evidence="3" id="KW-0732">Signal</keyword>
<evidence type="ECO:0000256" key="2">
    <source>
        <dbReference type="ARBA" id="ARBA00022525"/>
    </source>
</evidence>
<evidence type="ECO:0008006" key="7">
    <source>
        <dbReference type="Google" id="ProtNLM"/>
    </source>
</evidence>
<dbReference type="SUPFAM" id="SSF49464">
    <property type="entry name" value="Carboxypeptidase regulatory domain-like"/>
    <property type="match status" value="1"/>
</dbReference>
<comment type="similarity">
    <text evidence="1">Belongs to the serine-aspartate repeat-containing protein (SDr) family.</text>
</comment>
<feature type="compositionally biased region" description="Low complexity" evidence="4">
    <location>
        <begin position="1015"/>
        <end position="1038"/>
    </location>
</feature>
<dbReference type="AlphaFoldDB" id="A0A0L0FGY7"/>
<dbReference type="eggNOG" id="ENOG502QR8U">
    <property type="taxonomic scope" value="Eukaryota"/>
</dbReference>
<keyword evidence="2" id="KW-0964">Secreted</keyword>